<feature type="transmembrane region" description="Helical" evidence="5">
    <location>
        <begin position="312"/>
        <end position="333"/>
    </location>
</feature>
<evidence type="ECO:0000256" key="2">
    <source>
        <dbReference type="ARBA" id="ARBA00022692"/>
    </source>
</evidence>
<organism evidence="6 7">
    <name type="scientific">Zygosaccharomyces bailii (strain CLIB 213 / ATCC 58445 / CBS 680 / BCRC 21525 / NBRC 1098 / NCYC 1416 / NRRL Y-2227)</name>
    <dbReference type="NCBI Taxonomy" id="1333698"/>
    <lineage>
        <taxon>Eukaryota</taxon>
        <taxon>Fungi</taxon>
        <taxon>Dikarya</taxon>
        <taxon>Ascomycota</taxon>
        <taxon>Saccharomycotina</taxon>
        <taxon>Saccharomycetes</taxon>
        <taxon>Saccharomycetales</taxon>
        <taxon>Saccharomycetaceae</taxon>
        <taxon>Zygosaccharomyces</taxon>
    </lineage>
</organism>
<dbReference type="Pfam" id="PF04172">
    <property type="entry name" value="LrgB"/>
    <property type="match status" value="1"/>
</dbReference>
<evidence type="ECO:0000256" key="5">
    <source>
        <dbReference type="SAM" id="Phobius"/>
    </source>
</evidence>
<feature type="transmembrane region" description="Helical" evidence="5">
    <location>
        <begin position="30"/>
        <end position="49"/>
    </location>
</feature>
<evidence type="ECO:0000256" key="3">
    <source>
        <dbReference type="ARBA" id="ARBA00022989"/>
    </source>
</evidence>
<feature type="transmembrane region" description="Helical" evidence="5">
    <location>
        <begin position="128"/>
        <end position="153"/>
    </location>
</feature>
<evidence type="ECO:0000256" key="1">
    <source>
        <dbReference type="ARBA" id="ARBA00004141"/>
    </source>
</evidence>
<protein>
    <submittedName>
        <fullName evidence="6">ZYBA0S06-05600g1_1</fullName>
    </submittedName>
</protein>
<keyword evidence="7" id="KW-1185">Reference proteome</keyword>
<gene>
    <name evidence="6" type="ORF">BN860_05600g</name>
</gene>
<dbReference type="GO" id="GO:0016020">
    <property type="term" value="C:membrane"/>
    <property type="evidence" value="ECO:0007669"/>
    <property type="project" value="UniProtKB-SubCell"/>
</dbReference>
<dbReference type="InterPro" id="IPR007300">
    <property type="entry name" value="CidB/LrgB"/>
</dbReference>
<feature type="transmembrane region" description="Helical" evidence="5">
    <location>
        <begin position="260"/>
        <end position="279"/>
    </location>
</feature>
<feature type="transmembrane region" description="Helical" evidence="5">
    <location>
        <begin position="489"/>
        <end position="509"/>
    </location>
</feature>
<accession>A0A8J2T8M3</accession>
<keyword evidence="3 5" id="KW-1133">Transmembrane helix</keyword>
<feature type="transmembrane region" description="Helical" evidence="5">
    <location>
        <begin position="61"/>
        <end position="82"/>
    </location>
</feature>
<dbReference type="Proteomes" id="UP000019375">
    <property type="component" value="Unassembled WGS sequence"/>
</dbReference>
<reference evidence="7" key="1">
    <citation type="journal article" date="2013" name="Genome Announc.">
        <title>Genome sequence of the food spoilage yeast Zygosaccharomyces bailii CLIB 213(T).</title>
        <authorList>
            <person name="Galeote V."/>
            <person name="Bigey F."/>
            <person name="Devillers H."/>
            <person name="Neuveglise C."/>
            <person name="Dequin S."/>
        </authorList>
    </citation>
    <scope>NUCLEOTIDE SEQUENCE [LARGE SCALE GENOMIC DNA]</scope>
    <source>
        <strain evidence="7">CLIB 213 / ATCC 58445 / CBS 680 / CCRC 21525 / NBRC 1098 / NCYC 1416 / NRRL Y-2227</strain>
    </source>
</reference>
<feature type="transmembrane region" description="Helical" evidence="5">
    <location>
        <begin position="405"/>
        <end position="427"/>
    </location>
</feature>
<dbReference type="PANTHER" id="PTHR30249">
    <property type="entry name" value="PUTATIVE SEROTONIN TRANSPORTER"/>
    <property type="match status" value="1"/>
</dbReference>
<evidence type="ECO:0000256" key="4">
    <source>
        <dbReference type="ARBA" id="ARBA00023136"/>
    </source>
</evidence>
<keyword evidence="2 5" id="KW-0812">Transmembrane</keyword>
<feature type="transmembrane region" description="Helical" evidence="5">
    <location>
        <begin position="102"/>
        <end position="122"/>
    </location>
</feature>
<proteinExistence type="predicted"/>
<dbReference type="EMBL" id="HG316459">
    <property type="protein sequence ID" value="CDF90310.1"/>
    <property type="molecule type" value="Genomic_DNA"/>
</dbReference>
<sequence>MSADRSRIFPQTAATMHIFLQFLLERRWSIFKTYVCVPLGVVLTMSLLYGVDRLIKNCIKVVFPASVAVMLINFAFMCSLAACKRPYVDWYVKIIDVPLSWALRWMNVFFTPAFVVLPLSPWISFKEALLICAVFVLGYLLAFACLAYATVLGQKLQGSRRLRSIFVRQEELHRGEYETIQLDEISTPESSTAATRRRSSIHMPLRRLEPALVKSLTEVDSQTITMDSSHDTTICKRALTHQFSAQVDARIAINLWNDHLHHVLFAFGWVATLFTYYFQWYPTPFHLFTAVTTFMIIVDTPYIKNRPLLKKLIHPVICSVGLTWIVMLLSSLFKYRDIDSFMQGLKQYKTGRTYLHLFDTTQYGPNKLPGAGDIFSSCMDVAIVGLSLPMYTYRTDLKKHFFSMIPPILAFTAACIMLYPMICYHIGISSSRSIGYAGRSVTLALGTPMIQNLGGDETIMAVTTVMSGVIGSLTGNGMLNFLRVPEDDYVTRGLTLGCNCGAIATAYLLGIDRRAAAISSLSFVLFGATMVILSAIGPVKHFVHVLAHFQS</sequence>
<feature type="transmembrane region" description="Helical" evidence="5">
    <location>
        <begin position="459"/>
        <end position="482"/>
    </location>
</feature>
<evidence type="ECO:0000313" key="7">
    <source>
        <dbReference type="Proteomes" id="UP000019375"/>
    </source>
</evidence>
<dbReference type="OrthoDB" id="2502820at2759"/>
<dbReference type="AlphaFoldDB" id="A0A8J2T8M3"/>
<feature type="transmembrane region" description="Helical" evidence="5">
    <location>
        <begin position="515"/>
        <end position="536"/>
    </location>
</feature>
<keyword evidence="4 5" id="KW-0472">Membrane</keyword>
<comment type="subcellular location">
    <subcellularLocation>
        <location evidence="1">Membrane</location>
        <topology evidence="1">Multi-pass membrane protein</topology>
    </subcellularLocation>
</comment>
<name>A0A8J2T8M3_ZYGB2</name>
<dbReference type="PANTHER" id="PTHR30249:SF0">
    <property type="entry name" value="PLASTIDAL GLYCOLATE_GLYCERATE TRANSLOCATOR 1, CHLOROPLASTIC"/>
    <property type="match status" value="1"/>
</dbReference>
<evidence type="ECO:0000313" key="6">
    <source>
        <dbReference type="EMBL" id="CDF90310.1"/>
    </source>
</evidence>